<evidence type="ECO:0000313" key="3">
    <source>
        <dbReference type="Proteomes" id="UP001220022"/>
    </source>
</evidence>
<organism evidence="2 3">
    <name type="scientific">Streptantibioticus ferralitis</name>
    <dbReference type="NCBI Taxonomy" id="236510"/>
    <lineage>
        <taxon>Bacteria</taxon>
        <taxon>Bacillati</taxon>
        <taxon>Actinomycetota</taxon>
        <taxon>Actinomycetes</taxon>
        <taxon>Kitasatosporales</taxon>
        <taxon>Streptomycetaceae</taxon>
        <taxon>Streptantibioticus</taxon>
    </lineage>
</organism>
<dbReference type="Proteomes" id="UP001220022">
    <property type="component" value="Unassembled WGS sequence"/>
</dbReference>
<dbReference type="RefSeq" id="WP_275813917.1">
    <property type="nucleotide sequence ID" value="NZ_BAAANM010000003.1"/>
</dbReference>
<keyword evidence="3" id="KW-1185">Reference proteome</keyword>
<dbReference type="Pfam" id="PF03780">
    <property type="entry name" value="Asp23"/>
    <property type="match status" value="1"/>
</dbReference>
<proteinExistence type="inferred from homology"/>
<dbReference type="InterPro" id="IPR005531">
    <property type="entry name" value="Asp23"/>
</dbReference>
<sequence>MRADPPAVLVPAAERGRLRIADRVVAKIAAQAAREALGEAPQAHRVPGDRVPHVSVSVRPAAVRESGRRLATVRLSVELGYPVDVRSVCAAVRRRVVEKVGALTDMDVPEVSVAVERLHSAAMGRAEQGRTT</sequence>
<accession>A0ABT5YZ64</accession>
<comment type="caution">
    <text evidence="2">The sequence shown here is derived from an EMBL/GenBank/DDBJ whole genome shotgun (WGS) entry which is preliminary data.</text>
</comment>
<evidence type="ECO:0000256" key="1">
    <source>
        <dbReference type="ARBA" id="ARBA00005721"/>
    </source>
</evidence>
<dbReference type="EMBL" id="JARHTQ010000008">
    <property type="protein sequence ID" value="MDF2256886.1"/>
    <property type="molecule type" value="Genomic_DNA"/>
</dbReference>
<comment type="similarity">
    <text evidence="1">Belongs to the asp23 family.</text>
</comment>
<name>A0ABT5YZ64_9ACTN</name>
<reference evidence="2 3" key="1">
    <citation type="submission" date="2023-03" db="EMBL/GenBank/DDBJ databases">
        <title>Draft genome sequence of type strain Streptomyces ferralitis JCM 14344.</title>
        <authorList>
            <person name="Klaysubun C."/>
            <person name="Duangmal K."/>
        </authorList>
    </citation>
    <scope>NUCLEOTIDE SEQUENCE [LARGE SCALE GENOMIC DNA]</scope>
    <source>
        <strain evidence="2 3">JCM 14344</strain>
    </source>
</reference>
<evidence type="ECO:0000313" key="2">
    <source>
        <dbReference type="EMBL" id="MDF2256886.1"/>
    </source>
</evidence>
<protein>
    <submittedName>
        <fullName evidence="2">Asp23/Gls24 family envelope stress response protein</fullName>
    </submittedName>
</protein>
<gene>
    <name evidence="2" type="ORF">P2L57_14500</name>
</gene>